<accession>A0ABR2M867</accession>
<dbReference type="Pfam" id="PF22978">
    <property type="entry name" value="HAD_Pex22"/>
    <property type="match status" value="1"/>
</dbReference>
<evidence type="ECO:0000313" key="1">
    <source>
        <dbReference type="EMBL" id="KAK8960355.1"/>
    </source>
</evidence>
<comment type="caution">
    <text evidence="1">The sequence shown here is derived from an EMBL/GenBank/DDBJ whole genome shotgun (WGS) entry which is preliminary data.</text>
</comment>
<protein>
    <submittedName>
        <fullName evidence="1">Peroxisome biogenesis protein 22</fullName>
    </submittedName>
</protein>
<keyword evidence="2" id="KW-1185">Reference proteome</keyword>
<dbReference type="InterPro" id="IPR037485">
    <property type="entry name" value="PEX22"/>
</dbReference>
<name>A0ABR2M867_9ASPA</name>
<dbReference type="Proteomes" id="UP001412067">
    <property type="component" value="Unassembled WGS sequence"/>
</dbReference>
<reference evidence="1 2" key="1">
    <citation type="journal article" date="2022" name="Nat. Plants">
        <title>Genomes of leafy and leafless Platanthera orchids illuminate the evolution of mycoheterotrophy.</title>
        <authorList>
            <person name="Li M.H."/>
            <person name="Liu K.W."/>
            <person name="Li Z."/>
            <person name="Lu H.C."/>
            <person name="Ye Q.L."/>
            <person name="Zhang D."/>
            <person name="Wang J.Y."/>
            <person name="Li Y.F."/>
            <person name="Zhong Z.M."/>
            <person name="Liu X."/>
            <person name="Yu X."/>
            <person name="Liu D.K."/>
            <person name="Tu X.D."/>
            <person name="Liu B."/>
            <person name="Hao Y."/>
            <person name="Liao X.Y."/>
            <person name="Jiang Y.T."/>
            <person name="Sun W.H."/>
            <person name="Chen J."/>
            <person name="Chen Y.Q."/>
            <person name="Ai Y."/>
            <person name="Zhai J.W."/>
            <person name="Wu S.S."/>
            <person name="Zhou Z."/>
            <person name="Hsiao Y.Y."/>
            <person name="Wu W.L."/>
            <person name="Chen Y.Y."/>
            <person name="Lin Y.F."/>
            <person name="Hsu J.L."/>
            <person name="Li C.Y."/>
            <person name="Wang Z.W."/>
            <person name="Zhao X."/>
            <person name="Zhong W.Y."/>
            <person name="Ma X.K."/>
            <person name="Ma L."/>
            <person name="Huang J."/>
            <person name="Chen G.Z."/>
            <person name="Huang M.Z."/>
            <person name="Huang L."/>
            <person name="Peng D.H."/>
            <person name="Luo Y.B."/>
            <person name="Zou S.Q."/>
            <person name="Chen S.P."/>
            <person name="Lan S."/>
            <person name="Tsai W.C."/>
            <person name="Van de Peer Y."/>
            <person name="Liu Z.J."/>
        </authorList>
    </citation>
    <scope>NUCLEOTIDE SEQUENCE [LARGE SCALE GENOMIC DNA]</scope>
    <source>
        <strain evidence="1">Lor288</strain>
    </source>
</reference>
<dbReference type="PANTHER" id="PTHR34126">
    <property type="entry name" value="PEROXISOME BIOGENESIS PROTEIN 22"/>
    <property type="match status" value="1"/>
</dbReference>
<proteinExistence type="predicted"/>
<dbReference type="PANTHER" id="PTHR34126:SF1">
    <property type="entry name" value="PEROXISOME BIOGENESIS PROTEIN 22"/>
    <property type="match status" value="1"/>
</dbReference>
<gene>
    <name evidence="1" type="primary">PEX22</name>
    <name evidence="1" type="ORF">KSP40_PGU003746</name>
</gene>
<evidence type="ECO:0000313" key="2">
    <source>
        <dbReference type="Proteomes" id="UP001412067"/>
    </source>
</evidence>
<sequence length="56" mass="6597">MTCQLLCVILEEKSPEELQKHATVRHSVVEILVEIANYCDFYLMERVLDDESEVRQ</sequence>
<organism evidence="1 2">
    <name type="scientific">Platanthera guangdongensis</name>
    <dbReference type="NCBI Taxonomy" id="2320717"/>
    <lineage>
        <taxon>Eukaryota</taxon>
        <taxon>Viridiplantae</taxon>
        <taxon>Streptophyta</taxon>
        <taxon>Embryophyta</taxon>
        <taxon>Tracheophyta</taxon>
        <taxon>Spermatophyta</taxon>
        <taxon>Magnoliopsida</taxon>
        <taxon>Liliopsida</taxon>
        <taxon>Asparagales</taxon>
        <taxon>Orchidaceae</taxon>
        <taxon>Orchidoideae</taxon>
        <taxon>Orchideae</taxon>
        <taxon>Orchidinae</taxon>
        <taxon>Platanthera</taxon>
    </lineage>
</organism>
<dbReference type="EMBL" id="JBBWWR010000010">
    <property type="protein sequence ID" value="KAK8960355.1"/>
    <property type="molecule type" value="Genomic_DNA"/>
</dbReference>